<dbReference type="InterPro" id="IPR002942">
    <property type="entry name" value="S4_RNA-bd"/>
</dbReference>
<dbReference type="InterPro" id="IPR036986">
    <property type="entry name" value="S4_RNA-bd_sf"/>
</dbReference>
<organism evidence="5 6">
    <name type="scientific">Iamia majanohamensis</name>
    <dbReference type="NCBI Taxonomy" id="467976"/>
    <lineage>
        <taxon>Bacteria</taxon>
        <taxon>Bacillati</taxon>
        <taxon>Actinomycetota</taxon>
        <taxon>Acidimicrobiia</taxon>
        <taxon>Acidimicrobiales</taxon>
        <taxon>Iamiaceae</taxon>
        <taxon>Iamia</taxon>
    </lineage>
</organism>
<evidence type="ECO:0000259" key="4">
    <source>
        <dbReference type="SMART" id="SM00363"/>
    </source>
</evidence>
<dbReference type="InterPro" id="IPR029063">
    <property type="entry name" value="SAM-dependent_MTases_sf"/>
</dbReference>
<dbReference type="SUPFAM" id="SSF55174">
    <property type="entry name" value="Alpha-L RNA-binding motif"/>
    <property type="match status" value="1"/>
</dbReference>
<keyword evidence="5" id="KW-0489">Methyltransferase</keyword>
<evidence type="ECO:0000256" key="1">
    <source>
        <dbReference type="ARBA" id="ARBA00022884"/>
    </source>
</evidence>
<accession>A0AAE9YEA3</accession>
<comment type="similarity">
    <text evidence="2">Belongs to the TlyA family.</text>
</comment>
<keyword evidence="1 3" id="KW-0694">RNA-binding</keyword>
<dbReference type="PIRSF" id="PIRSF005578">
    <property type="entry name" value="TlyA"/>
    <property type="match status" value="1"/>
</dbReference>
<dbReference type="SUPFAM" id="SSF53335">
    <property type="entry name" value="S-adenosyl-L-methionine-dependent methyltransferases"/>
    <property type="match status" value="1"/>
</dbReference>
<dbReference type="Proteomes" id="UP001216390">
    <property type="component" value="Chromosome"/>
</dbReference>
<dbReference type="GO" id="GO:0003723">
    <property type="term" value="F:RNA binding"/>
    <property type="evidence" value="ECO:0007669"/>
    <property type="project" value="UniProtKB-KW"/>
</dbReference>
<evidence type="ECO:0000256" key="2">
    <source>
        <dbReference type="ARBA" id="ARBA00029460"/>
    </source>
</evidence>
<dbReference type="CDD" id="cd00165">
    <property type="entry name" value="S4"/>
    <property type="match status" value="1"/>
</dbReference>
<dbReference type="Gene3D" id="3.40.50.150">
    <property type="entry name" value="Vaccinia Virus protein VP39"/>
    <property type="match status" value="1"/>
</dbReference>
<evidence type="ECO:0000256" key="3">
    <source>
        <dbReference type="PROSITE-ProRule" id="PRU00182"/>
    </source>
</evidence>
<dbReference type="PANTHER" id="PTHR32319">
    <property type="entry name" value="BACTERIAL HEMOLYSIN-LIKE PROTEIN"/>
    <property type="match status" value="1"/>
</dbReference>
<dbReference type="Pfam" id="PF01728">
    <property type="entry name" value="FtsJ"/>
    <property type="match status" value="1"/>
</dbReference>
<dbReference type="InterPro" id="IPR004538">
    <property type="entry name" value="Hemolysin_A/TlyA"/>
</dbReference>
<dbReference type="KEGG" id="ima:PO878_10375"/>
<proteinExistence type="inferred from homology"/>
<dbReference type="GO" id="GO:0032259">
    <property type="term" value="P:methylation"/>
    <property type="evidence" value="ECO:0007669"/>
    <property type="project" value="UniProtKB-KW"/>
</dbReference>
<dbReference type="GO" id="GO:0008168">
    <property type="term" value="F:methyltransferase activity"/>
    <property type="evidence" value="ECO:0007669"/>
    <property type="project" value="UniProtKB-KW"/>
</dbReference>
<dbReference type="EMBL" id="CP116942">
    <property type="protein sequence ID" value="WCO69239.1"/>
    <property type="molecule type" value="Genomic_DNA"/>
</dbReference>
<dbReference type="PROSITE" id="PS50889">
    <property type="entry name" value="S4"/>
    <property type="match status" value="1"/>
</dbReference>
<dbReference type="SMART" id="SM00363">
    <property type="entry name" value="S4"/>
    <property type="match status" value="1"/>
</dbReference>
<dbReference type="InterPro" id="IPR002877">
    <property type="entry name" value="RNA_MeTrfase_FtsJ_dom"/>
</dbReference>
<gene>
    <name evidence="5" type="ORF">PO878_10375</name>
</gene>
<keyword evidence="6" id="KW-1185">Reference proteome</keyword>
<dbReference type="InterPro" id="IPR047048">
    <property type="entry name" value="TlyA"/>
</dbReference>
<sequence>MTSPRRRLDQEVVRRGLRPDLASARAAIAEGRVLVGGAPAPKPTRLVAPGEAVVVQGPPPRYVGRAGEKLHAALEAFAVAPEGRAALDVGSSTGGFTDCLLQHGAASVLAVDVGRNQLHERLRADPRVTVRERTDVRSLPVPALPGGAAVVTVDVSFISLRTVLPAVVAQAAPGADVVLLVKPQFEADRAVVSRGRGVVRDPAVWAEALRGVVRTLHDLGAAIMGAMVSPLHGADGNVELLVHALAPGHGRSDPGTVDVEGLVATAAGPA</sequence>
<dbReference type="AlphaFoldDB" id="A0AAE9YEA3"/>
<dbReference type="PANTHER" id="PTHR32319:SF0">
    <property type="entry name" value="BACTERIAL HEMOLYSIN-LIKE PROTEIN"/>
    <property type="match status" value="1"/>
</dbReference>
<dbReference type="Gene3D" id="3.10.290.10">
    <property type="entry name" value="RNA-binding S4 domain"/>
    <property type="match status" value="1"/>
</dbReference>
<evidence type="ECO:0000313" key="5">
    <source>
        <dbReference type="EMBL" id="WCO69239.1"/>
    </source>
</evidence>
<dbReference type="NCBIfam" id="TIGR00478">
    <property type="entry name" value="tly"/>
    <property type="match status" value="1"/>
</dbReference>
<protein>
    <submittedName>
        <fullName evidence="5">TlyA family RNA methyltransferase</fullName>
    </submittedName>
</protein>
<feature type="domain" description="RNA-binding S4" evidence="4">
    <location>
        <begin position="6"/>
        <end position="71"/>
    </location>
</feature>
<reference evidence="5" key="1">
    <citation type="submission" date="2023-01" db="EMBL/GenBank/DDBJ databases">
        <title>The diversity of Class Acidimicrobiia in South China Sea sediment environments and the proposal of Iamia marina sp. nov., a novel species of the genus Iamia.</title>
        <authorList>
            <person name="He Y."/>
            <person name="Tian X."/>
        </authorList>
    </citation>
    <scope>NUCLEOTIDE SEQUENCE</scope>
    <source>
        <strain evidence="5">DSM 19957</strain>
    </source>
</reference>
<name>A0AAE9YEA3_9ACTN</name>
<keyword evidence="5" id="KW-0808">Transferase</keyword>
<evidence type="ECO:0000313" key="6">
    <source>
        <dbReference type="Proteomes" id="UP001216390"/>
    </source>
</evidence>